<organism evidence="2 3">
    <name type="scientific">Maritimibacter alkaliphilus HTCC2654</name>
    <dbReference type="NCBI Taxonomy" id="314271"/>
    <lineage>
        <taxon>Bacteria</taxon>
        <taxon>Pseudomonadati</taxon>
        <taxon>Pseudomonadota</taxon>
        <taxon>Alphaproteobacteria</taxon>
        <taxon>Rhodobacterales</taxon>
        <taxon>Roseobacteraceae</taxon>
        <taxon>Maritimibacter</taxon>
    </lineage>
</organism>
<reference evidence="2 3" key="1">
    <citation type="journal article" date="2010" name="J. Bacteriol.">
        <title>Genome sequences of Pelagibaca bermudensis HTCC2601T and Maritimibacter alkaliphilus HTCC2654T, the type strains of two marine Roseobacter genera.</title>
        <authorList>
            <person name="Thrash J.C."/>
            <person name="Cho J.C."/>
            <person name="Ferriera S."/>
            <person name="Johnson J."/>
            <person name="Vergin K.L."/>
            <person name="Giovannoni S.J."/>
        </authorList>
    </citation>
    <scope>NUCLEOTIDE SEQUENCE [LARGE SCALE GENOMIC DNA]</scope>
    <source>
        <strain evidence="2 3">HTCC2654</strain>
    </source>
</reference>
<feature type="region of interest" description="Disordered" evidence="1">
    <location>
        <begin position="367"/>
        <end position="407"/>
    </location>
</feature>
<evidence type="ECO:0000313" key="3">
    <source>
        <dbReference type="Proteomes" id="UP000002931"/>
    </source>
</evidence>
<dbReference type="EMBL" id="AAMT01000008">
    <property type="protein sequence ID" value="EAQ12502.1"/>
    <property type="molecule type" value="Genomic_DNA"/>
</dbReference>
<feature type="region of interest" description="Disordered" evidence="1">
    <location>
        <begin position="17"/>
        <end position="101"/>
    </location>
</feature>
<feature type="compositionally biased region" description="Basic and acidic residues" evidence="1">
    <location>
        <begin position="259"/>
        <end position="276"/>
    </location>
</feature>
<keyword evidence="3" id="KW-1185">Reference proteome</keyword>
<accession>A3VGU7</accession>
<feature type="compositionally biased region" description="Basic and acidic residues" evidence="1">
    <location>
        <begin position="34"/>
        <end position="101"/>
    </location>
</feature>
<feature type="compositionally biased region" description="Basic and acidic residues" evidence="1">
    <location>
        <begin position="220"/>
        <end position="251"/>
    </location>
</feature>
<dbReference type="STRING" id="314271.RB2654_14490"/>
<dbReference type="eggNOG" id="ENOG5034A1Q">
    <property type="taxonomic scope" value="Bacteria"/>
</dbReference>
<feature type="compositionally biased region" description="Basic and acidic residues" evidence="1">
    <location>
        <begin position="367"/>
        <end position="383"/>
    </location>
</feature>
<protein>
    <submittedName>
        <fullName evidence="2">Uncharacterized protein</fullName>
    </submittedName>
</protein>
<comment type="caution">
    <text evidence="2">The sequence shown here is derived from an EMBL/GenBank/DDBJ whole genome shotgun (WGS) entry which is preliminary data.</text>
</comment>
<dbReference type="Proteomes" id="UP000002931">
    <property type="component" value="Unassembled WGS sequence"/>
</dbReference>
<dbReference type="AlphaFoldDB" id="A3VGU7"/>
<proteinExistence type="predicted"/>
<feature type="compositionally biased region" description="Basic and acidic residues" evidence="1">
    <location>
        <begin position="289"/>
        <end position="302"/>
    </location>
</feature>
<evidence type="ECO:0000256" key="1">
    <source>
        <dbReference type="SAM" id="MobiDB-lite"/>
    </source>
</evidence>
<name>A3VGU7_9RHOB</name>
<feature type="compositionally biased region" description="Basic and acidic residues" evidence="1">
    <location>
        <begin position="17"/>
        <end position="26"/>
    </location>
</feature>
<sequence>MLLEILLDGRRGRLRLLEHAEQREDHEEVGEPVGRTDQRNPVMREVRVTGADPHQDDEVDDQKTEPPLERRTILARADRRGVEPRGQRHHEDRTEHREHAEELGVDDAAGHPAHQLHGPDVGGEGTQDRVERQVIPFRHDMCGRRQRVRFDIVVGVAEVVRHKAHDGPEDQEDDRQREQVLDDEVGPERKRVFLGFFLRPAPHLDTRRVVVARGVESPDVNDHKRGDHEGQQVVQREEAVERRVADRRPTEEPGLNAFADERDRTEQAGDDRRTPEGHLTPGQNVAQEAGRHHDEVDQHPDDPGDLTRSFVGPVEQTAEHVDVDRDEEQRCAVHVQVTQEEPAVHVTHDVLDRGERHVDMRRVVHHEDNAGHDLKDQAERENDAPDPPPVQVLGGRDHQGVVKQRHDRQTLVRPFLEAGLRLVMVVGDTSHVSLPQPS</sequence>
<dbReference type="HOGENOM" id="CLU_625293_0_0_5"/>
<feature type="region of interest" description="Disordered" evidence="1">
    <location>
        <begin position="218"/>
        <end position="304"/>
    </location>
</feature>
<feature type="region of interest" description="Disordered" evidence="1">
    <location>
        <begin position="163"/>
        <end position="184"/>
    </location>
</feature>
<gene>
    <name evidence="2" type="ORF">RB2654_14490</name>
</gene>
<evidence type="ECO:0000313" key="2">
    <source>
        <dbReference type="EMBL" id="EAQ12502.1"/>
    </source>
</evidence>